<evidence type="ECO:0000313" key="5">
    <source>
        <dbReference type="EMBL" id="PIR86850.1"/>
    </source>
</evidence>
<reference evidence="6" key="1">
    <citation type="submission" date="2017-09" db="EMBL/GenBank/DDBJ databases">
        <title>Depth-based differentiation of microbial function through sediment-hosted aquifers and enrichment of novel symbionts in the deep terrestrial subsurface.</title>
        <authorList>
            <person name="Probst A.J."/>
            <person name="Ladd B."/>
            <person name="Jarett J.K."/>
            <person name="Geller-Mcgrath D.E."/>
            <person name="Sieber C.M.K."/>
            <person name="Emerson J.B."/>
            <person name="Anantharaman K."/>
            <person name="Thomas B.C."/>
            <person name="Malmstrom R."/>
            <person name="Stieglmeier M."/>
            <person name="Klingl A."/>
            <person name="Woyke T."/>
            <person name="Ryan C.M."/>
            <person name="Banfield J.F."/>
        </authorList>
    </citation>
    <scope>NUCLEOTIDE SEQUENCE [LARGE SCALE GENOMIC DNA]</scope>
</reference>
<evidence type="ECO:0000259" key="4">
    <source>
        <dbReference type="PROSITE" id="PS00662"/>
    </source>
</evidence>
<dbReference type="EMBL" id="PFBD01000023">
    <property type="protein sequence ID" value="PIR86850.1"/>
    <property type="molecule type" value="Genomic_DNA"/>
</dbReference>
<dbReference type="PANTHER" id="PTHR30258:SF1">
    <property type="entry name" value="PROTEIN TRANSPORT PROTEIN HOFB HOMOLOG"/>
    <property type="match status" value="1"/>
</dbReference>
<dbReference type="Gene3D" id="3.40.50.300">
    <property type="entry name" value="P-loop containing nucleotide triphosphate hydrolases"/>
    <property type="match status" value="1"/>
</dbReference>
<dbReference type="Pfam" id="PF00437">
    <property type="entry name" value="T2SSE"/>
    <property type="match status" value="1"/>
</dbReference>
<evidence type="ECO:0000256" key="3">
    <source>
        <dbReference type="ARBA" id="ARBA00022840"/>
    </source>
</evidence>
<accession>A0A2H0UKD6</accession>
<evidence type="ECO:0000256" key="1">
    <source>
        <dbReference type="ARBA" id="ARBA00006611"/>
    </source>
</evidence>
<dbReference type="Proteomes" id="UP000229526">
    <property type="component" value="Unassembled WGS sequence"/>
</dbReference>
<comment type="caution">
    <text evidence="5">The sequence shown here is derived from an EMBL/GenBank/DDBJ whole genome shotgun (WGS) entry which is preliminary data.</text>
</comment>
<keyword evidence="2" id="KW-0547">Nucleotide-binding</keyword>
<dbReference type="AlphaFoldDB" id="A0A2H0UKD6"/>
<protein>
    <recommendedName>
        <fullName evidence="4">Bacterial type II secretion system protein E domain-containing protein</fullName>
    </recommendedName>
</protein>
<organism evidence="5 6">
    <name type="scientific">Candidatus Harrisonbacteria bacterium CG10_big_fil_rev_8_21_14_0_10_49_15</name>
    <dbReference type="NCBI Taxonomy" id="1974587"/>
    <lineage>
        <taxon>Bacteria</taxon>
        <taxon>Candidatus Harrisoniibacteriota</taxon>
    </lineage>
</organism>
<evidence type="ECO:0000313" key="6">
    <source>
        <dbReference type="Proteomes" id="UP000229526"/>
    </source>
</evidence>
<dbReference type="GO" id="GO:0016887">
    <property type="term" value="F:ATP hydrolysis activity"/>
    <property type="evidence" value="ECO:0007669"/>
    <property type="project" value="TreeGrafter"/>
</dbReference>
<dbReference type="InterPro" id="IPR001482">
    <property type="entry name" value="T2SS/T4SS_dom"/>
</dbReference>
<dbReference type="InterPro" id="IPR027417">
    <property type="entry name" value="P-loop_NTPase"/>
</dbReference>
<dbReference type="PANTHER" id="PTHR30258">
    <property type="entry name" value="TYPE II SECRETION SYSTEM PROTEIN GSPE-RELATED"/>
    <property type="match status" value="1"/>
</dbReference>
<dbReference type="SUPFAM" id="SSF52540">
    <property type="entry name" value="P-loop containing nucleoside triphosphate hydrolases"/>
    <property type="match status" value="1"/>
</dbReference>
<feature type="domain" description="Bacterial type II secretion system protein E" evidence="4">
    <location>
        <begin position="366"/>
        <end position="380"/>
    </location>
</feature>
<proteinExistence type="inferred from homology"/>
<name>A0A2H0UKD6_9BACT</name>
<sequence>MIPNANPKLQAQLERLARESQERLAKKSASDKKAQYIDLMTAPIELDGLKLVPEERARELKAVIFEHKGHKAALGALRPDEPAVGSLIKEFQDRGFELSVFLISQESLDYALGFYKFVPQDSSQITSKVNIEPEMVAKLQKELVTVGKVRDRLAQLFSATDNISTKEIMEVALAGALTNRASDLHFETSEGGFKLRYRIDGMLQVVIEQIPPQVYKLIISRLKLLSNLRINITTESQDGRFTIGMGEVNIELRVSVVPAPFGESIVMRVLDPRSIQLELTDLGIRDDDLAIMQAEIRAPNGMILNTGPTGSGKTTTLYAFLRTITDAATKTITIEDPVEYHLEGIEQTQVNVEAGYTFANGLSAMMRQDPDVILVGEVRDTETAGIALQAALTGHLVFSTLHTNSASGAIPRLLDLGASPSSIGPALNLIIAQRLVRRLCKDCKVSLEITPELKTKIDAFLKELPERVKRPESAAITLFGPKEGGCETCNTHSYKGRVGIYELLKAGKEMETLINKRAGEGEIEDFARGRGMVMLQQDGILRVLKGDTSFEEVESVTGELQW</sequence>
<dbReference type="PROSITE" id="PS00662">
    <property type="entry name" value="T2SP_E"/>
    <property type="match status" value="1"/>
</dbReference>
<dbReference type="GO" id="GO:0005886">
    <property type="term" value="C:plasma membrane"/>
    <property type="evidence" value="ECO:0007669"/>
    <property type="project" value="TreeGrafter"/>
</dbReference>
<dbReference type="CDD" id="cd01129">
    <property type="entry name" value="PulE-GspE-like"/>
    <property type="match status" value="1"/>
</dbReference>
<comment type="similarity">
    <text evidence="1">Belongs to the GSP E family.</text>
</comment>
<keyword evidence="3" id="KW-0067">ATP-binding</keyword>
<dbReference type="Gene3D" id="3.30.450.90">
    <property type="match status" value="1"/>
</dbReference>
<dbReference type="GO" id="GO:0005524">
    <property type="term" value="F:ATP binding"/>
    <property type="evidence" value="ECO:0007669"/>
    <property type="project" value="UniProtKB-KW"/>
</dbReference>
<gene>
    <name evidence="5" type="ORF">COU11_03275</name>
</gene>
<evidence type="ECO:0000256" key="2">
    <source>
        <dbReference type="ARBA" id="ARBA00022741"/>
    </source>
</evidence>